<evidence type="ECO:0000313" key="2">
    <source>
        <dbReference type="Proteomes" id="UP000019376"/>
    </source>
</evidence>
<accession>S7ZTG8</accession>
<dbReference type="HOGENOM" id="CLU_2794746_0_0_1"/>
<dbReference type="AlphaFoldDB" id="S7ZTG8"/>
<dbReference type="Proteomes" id="UP000019376">
    <property type="component" value="Unassembled WGS sequence"/>
</dbReference>
<name>S7ZTG8_PENO1</name>
<sequence length="68" mass="7522">MAAGVRETMVEMTLVTVEEDHLHPRKKDFESCRGVDAGRFKSIADSVIIGLGDQTPVEKPESRLPPSR</sequence>
<evidence type="ECO:0000313" key="1">
    <source>
        <dbReference type="EMBL" id="EPS34005.1"/>
    </source>
</evidence>
<reference evidence="1 2" key="1">
    <citation type="journal article" date="2013" name="PLoS ONE">
        <title>Genomic and secretomic analyses reveal unique features of the lignocellulolytic enzyme system of Penicillium decumbens.</title>
        <authorList>
            <person name="Liu G."/>
            <person name="Zhang L."/>
            <person name="Wei X."/>
            <person name="Zou G."/>
            <person name="Qin Y."/>
            <person name="Ma L."/>
            <person name="Li J."/>
            <person name="Zheng H."/>
            <person name="Wang S."/>
            <person name="Wang C."/>
            <person name="Xun L."/>
            <person name="Zhao G.-P."/>
            <person name="Zhou Z."/>
            <person name="Qu Y."/>
        </authorList>
    </citation>
    <scope>NUCLEOTIDE SEQUENCE [LARGE SCALE GENOMIC DNA]</scope>
    <source>
        <strain evidence="2">114-2 / CGMCC 5302</strain>
    </source>
</reference>
<dbReference type="EMBL" id="KB644415">
    <property type="protein sequence ID" value="EPS34005.1"/>
    <property type="molecule type" value="Genomic_DNA"/>
</dbReference>
<proteinExistence type="predicted"/>
<protein>
    <submittedName>
        <fullName evidence="1">Uncharacterized protein</fullName>
    </submittedName>
</protein>
<organism evidence="1 2">
    <name type="scientific">Penicillium oxalicum (strain 114-2 / CGMCC 5302)</name>
    <name type="common">Penicillium decumbens</name>
    <dbReference type="NCBI Taxonomy" id="933388"/>
    <lineage>
        <taxon>Eukaryota</taxon>
        <taxon>Fungi</taxon>
        <taxon>Dikarya</taxon>
        <taxon>Ascomycota</taxon>
        <taxon>Pezizomycotina</taxon>
        <taxon>Eurotiomycetes</taxon>
        <taxon>Eurotiomycetidae</taxon>
        <taxon>Eurotiales</taxon>
        <taxon>Aspergillaceae</taxon>
        <taxon>Penicillium</taxon>
    </lineage>
</organism>
<keyword evidence="2" id="KW-1185">Reference proteome</keyword>
<gene>
    <name evidence="1" type="ORF">PDE_08967</name>
</gene>